<dbReference type="GO" id="GO:0000155">
    <property type="term" value="F:phosphorelay sensor kinase activity"/>
    <property type="evidence" value="ECO:0007669"/>
    <property type="project" value="InterPro"/>
</dbReference>
<dbReference type="RefSeq" id="WP_113035149.1">
    <property type="nucleotide sequence ID" value="NZ_QMFB01000027.1"/>
</dbReference>
<dbReference type="InterPro" id="IPR041610">
    <property type="entry name" value="ArlS_N"/>
</dbReference>
<comment type="catalytic activity">
    <reaction evidence="1">
        <text>ATP + protein L-histidine = ADP + protein N-phospho-L-histidine.</text>
        <dbReference type="EC" id="2.7.13.3"/>
    </reaction>
</comment>
<protein>
    <recommendedName>
        <fullName evidence="4">Signal transduction histidine-protein kinase ArlS</fullName>
        <ecNumber evidence="3">2.7.13.3</ecNumber>
    </recommendedName>
</protein>
<dbReference type="InterPro" id="IPR003594">
    <property type="entry name" value="HATPase_dom"/>
</dbReference>
<dbReference type="Proteomes" id="UP000250369">
    <property type="component" value="Unassembled WGS sequence"/>
</dbReference>
<dbReference type="SUPFAM" id="SSF158472">
    <property type="entry name" value="HAMP domain-like"/>
    <property type="match status" value="1"/>
</dbReference>
<dbReference type="InterPro" id="IPR005467">
    <property type="entry name" value="His_kinase_dom"/>
</dbReference>
<keyword evidence="14 15" id="KW-0472">Membrane</keyword>
<dbReference type="Gene3D" id="3.30.565.10">
    <property type="entry name" value="Histidine kinase-like ATPase, C-terminal domain"/>
    <property type="match status" value="1"/>
</dbReference>
<evidence type="ECO:0000256" key="14">
    <source>
        <dbReference type="ARBA" id="ARBA00023136"/>
    </source>
</evidence>
<keyword evidence="12 15" id="KW-1133">Transmembrane helix</keyword>
<dbReference type="Gene3D" id="1.10.287.130">
    <property type="match status" value="1"/>
</dbReference>
<comment type="subcellular location">
    <subcellularLocation>
        <location evidence="2">Cell membrane</location>
        <topology evidence="2">Multi-pass membrane protein</topology>
    </subcellularLocation>
</comment>
<dbReference type="InterPro" id="IPR036097">
    <property type="entry name" value="HisK_dim/P_sf"/>
</dbReference>
<evidence type="ECO:0000256" key="2">
    <source>
        <dbReference type="ARBA" id="ARBA00004651"/>
    </source>
</evidence>
<evidence type="ECO:0000256" key="7">
    <source>
        <dbReference type="ARBA" id="ARBA00022679"/>
    </source>
</evidence>
<dbReference type="GO" id="GO:0005524">
    <property type="term" value="F:ATP binding"/>
    <property type="evidence" value="ECO:0007669"/>
    <property type="project" value="UniProtKB-KW"/>
</dbReference>
<organism evidence="18 19">
    <name type="scientific">Paenibacillus contaminans</name>
    <dbReference type="NCBI Taxonomy" id="450362"/>
    <lineage>
        <taxon>Bacteria</taxon>
        <taxon>Bacillati</taxon>
        <taxon>Bacillota</taxon>
        <taxon>Bacilli</taxon>
        <taxon>Bacillales</taxon>
        <taxon>Paenibacillaceae</taxon>
        <taxon>Paenibacillus</taxon>
    </lineage>
</organism>
<keyword evidence="7" id="KW-0808">Transferase</keyword>
<dbReference type="InterPro" id="IPR003660">
    <property type="entry name" value="HAMP_dom"/>
</dbReference>
<dbReference type="CDD" id="cd00082">
    <property type="entry name" value="HisKA"/>
    <property type="match status" value="1"/>
</dbReference>
<dbReference type="InterPro" id="IPR050428">
    <property type="entry name" value="TCS_sensor_his_kinase"/>
</dbReference>
<keyword evidence="8 15" id="KW-0812">Transmembrane</keyword>
<dbReference type="InterPro" id="IPR003661">
    <property type="entry name" value="HisK_dim/P_dom"/>
</dbReference>
<feature type="transmembrane region" description="Helical" evidence="15">
    <location>
        <begin position="165"/>
        <end position="193"/>
    </location>
</feature>
<dbReference type="SUPFAM" id="SSF55874">
    <property type="entry name" value="ATPase domain of HSP90 chaperone/DNA topoisomerase II/histidine kinase"/>
    <property type="match status" value="1"/>
</dbReference>
<keyword evidence="9" id="KW-0547">Nucleotide-binding</keyword>
<dbReference type="FunFam" id="1.10.287.130:FF:000001">
    <property type="entry name" value="Two-component sensor histidine kinase"/>
    <property type="match status" value="1"/>
</dbReference>
<keyword evidence="11" id="KW-0067">ATP-binding</keyword>
<evidence type="ECO:0000313" key="18">
    <source>
        <dbReference type="EMBL" id="RAV14240.1"/>
    </source>
</evidence>
<reference evidence="18 19" key="1">
    <citation type="journal article" date="2009" name="Int. J. Syst. Evol. Microbiol.">
        <title>Paenibacillus contaminans sp. nov., isolated from a contaminated laboratory plate.</title>
        <authorList>
            <person name="Chou J.H."/>
            <person name="Lee J.H."/>
            <person name="Lin M.C."/>
            <person name="Chang P.S."/>
            <person name="Arun A.B."/>
            <person name="Young C.C."/>
            <person name="Chen W.M."/>
        </authorList>
    </citation>
    <scope>NUCLEOTIDE SEQUENCE [LARGE SCALE GENOMIC DNA]</scope>
    <source>
        <strain evidence="18 19">CKOBP-6</strain>
    </source>
</reference>
<dbReference type="FunFam" id="3.30.565.10:FF:000006">
    <property type="entry name" value="Sensor histidine kinase WalK"/>
    <property type="match status" value="1"/>
</dbReference>
<dbReference type="PANTHER" id="PTHR45436">
    <property type="entry name" value="SENSOR HISTIDINE KINASE YKOH"/>
    <property type="match status" value="1"/>
</dbReference>
<dbReference type="PROSITE" id="PS50109">
    <property type="entry name" value="HIS_KIN"/>
    <property type="match status" value="1"/>
</dbReference>
<dbReference type="EMBL" id="QMFB01000027">
    <property type="protein sequence ID" value="RAV14240.1"/>
    <property type="molecule type" value="Genomic_DNA"/>
</dbReference>
<evidence type="ECO:0000256" key="3">
    <source>
        <dbReference type="ARBA" id="ARBA00012438"/>
    </source>
</evidence>
<keyword evidence="6" id="KW-0597">Phosphoprotein</keyword>
<accession>A0A329M3D1</accession>
<evidence type="ECO:0000256" key="6">
    <source>
        <dbReference type="ARBA" id="ARBA00022553"/>
    </source>
</evidence>
<evidence type="ECO:0000256" key="10">
    <source>
        <dbReference type="ARBA" id="ARBA00022777"/>
    </source>
</evidence>
<evidence type="ECO:0000256" key="9">
    <source>
        <dbReference type="ARBA" id="ARBA00022741"/>
    </source>
</evidence>
<name>A0A329M3D1_9BACL</name>
<dbReference type="CDD" id="cd00075">
    <property type="entry name" value="HATPase"/>
    <property type="match status" value="1"/>
</dbReference>
<dbReference type="CDD" id="cd06225">
    <property type="entry name" value="HAMP"/>
    <property type="match status" value="1"/>
</dbReference>
<comment type="caution">
    <text evidence="18">The sequence shown here is derived from an EMBL/GenBank/DDBJ whole genome shotgun (WGS) entry which is preliminary data.</text>
</comment>
<dbReference type="SUPFAM" id="SSF47384">
    <property type="entry name" value="Homodimeric domain of signal transducing histidine kinase"/>
    <property type="match status" value="1"/>
</dbReference>
<dbReference type="AlphaFoldDB" id="A0A329M3D1"/>
<feature type="domain" description="HAMP" evidence="17">
    <location>
        <begin position="190"/>
        <end position="243"/>
    </location>
</feature>
<evidence type="ECO:0000259" key="16">
    <source>
        <dbReference type="PROSITE" id="PS50109"/>
    </source>
</evidence>
<dbReference type="GO" id="GO:0005886">
    <property type="term" value="C:plasma membrane"/>
    <property type="evidence" value="ECO:0007669"/>
    <property type="project" value="UniProtKB-SubCell"/>
</dbReference>
<dbReference type="OrthoDB" id="9786919at2"/>
<gene>
    <name evidence="18" type="ORF">DQG23_32265</name>
</gene>
<dbReference type="SMART" id="SM00388">
    <property type="entry name" value="HisKA"/>
    <property type="match status" value="1"/>
</dbReference>
<dbReference type="PROSITE" id="PS50885">
    <property type="entry name" value="HAMP"/>
    <property type="match status" value="1"/>
</dbReference>
<dbReference type="SMART" id="SM00387">
    <property type="entry name" value="HATPase_c"/>
    <property type="match status" value="1"/>
</dbReference>
<dbReference type="InterPro" id="IPR036890">
    <property type="entry name" value="HATPase_C_sf"/>
</dbReference>
<proteinExistence type="predicted"/>
<evidence type="ECO:0000256" key="1">
    <source>
        <dbReference type="ARBA" id="ARBA00000085"/>
    </source>
</evidence>
<dbReference type="InterPro" id="IPR004358">
    <property type="entry name" value="Sig_transdc_His_kin-like_C"/>
</dbReference>
<dbReference type="EC" id="2.7.13.3" evidence="3"/>
<feature type="domain" description="Histidine kinase" evidence="16">
    <location>
        <begin position="251"/>
        <end position="468"/>
    </location>
</feature>
<dbReference type="Pfam" id="PF18719">
    <property type="entry name" value="ArlS_N"/>
    <property type="match status" value="1"/>
</dbReference>
<dbReference type="PANTHER" id="PTHR45436:SF5">
    <property type="entry name" value="SENSOR HISTIDINE KINASE TRCS"/>
    <property type="match status" value="1"/>
</dbReference>
<evidence type="ECO:0000256" key="11">
    <source>
        <dbReference type="ARBA" id="ARBA00022840"/>
    </source>
</evidence>
<dbReference type="Pfam" id="PF02518">
    <property type="entry name" value="HATPase_c"/>
    <property type="match status" value="1"/>
</dbReference>
<keyword evidence="10 18" id="KW-0418">Kinase</keyword>
<feature type="transmembrane region" description="Helical" evidence="15">
    <location>
        <begin position="17"/>
        <end position="35"/>
    </location>
</feature>
<dbReference type="PRINTS" id="PR00344">
    <property type="entry name" value="BCTRLSENSOR"/>
</dbReference>
<evidence type="ECO:0000256" key="15">
    <source>
        <dbReference type="SAM" id="Phobius"/>
    </source>
</evidence>
<dbReference type="Pfam" id="PF00672">
    <property type="entry name" value="HAMP"/>
    <property type="match status" value="1"/>
</dbReference>
<dbReference type="SMART" id="SM00304">
    <property type="entry name" value="HAMP"/>
    <property type="match status" value="1"/>
</dbReference>
<evidence type="ECO:0000256" key="13">
    <source>
        <dbReference type="ARBA" id="ARBA00023012"/>
    </source>
</evidence>
<evidence type="ECO:0000256" key="5">
    <source>
        <dbReference type="ARBA" id="ARBA00022475"/>
    </source>
</evidence>
<evidence type="ECO:0000256" key="8">
    <source>
        <dbReference type="ARBA" id="ARBA00022692"/>
    </source>
</evidence>
<dbReference type="Gene3D" id="6.10.340.10">
    <property type="match status" value="1"/>
</dbReference>
<evidence type="ECO:0000259" key="17">
    <source>
        <dbReference type="PROSITE" id="PS50885"/>
    </source>
</evidence>
<keyword evidence="19" id="KW-1185">Reference proteome</keyword>
<evidence type="ECO:0000313" key="19">
    <source>
        <dbReference type="Proteomes" id="UP000250369"/>
    </source>
</evidence>
<dbReference type="Pfam" id="PF00512">
    <property type="entry name" value="HisKA"/>
    <property type="match status" value="1"/>
</dbReference>
<keyword evidence="13" id="KW-0902">Two-component regulatory system</keyword>
<evidence type="ECO:0000256" key="4">
    <source>
        <dbReference type="ARBA" id="ARBA00015735"/>
    </source>
</evidence>
<evidence type="ECO:0000256" key="12">
    <source>
        <dbReference type="ARBA" id="ARBA00022989"/>
    </source>
</evidence>
<sequence>MKTIKRRFLWLPIKWKIVLWSSGLLLFLYVIYNVVQYTVINRWLMKQEESAITKNMDEILGYFQEKNMDFTGEELRRSRLYLDRISQNNQLIRILDGTGTPILTIENGLPARWIASEPVFIQQLTSMYYYENRLLLIRSPLVTDHFTGTIEIANHLVSTEKLTRLMLFLMLAGGFGAILLSGAAGLVLAGWILRPLRLLAETMRSIKQRGLHERVQVVDNRDELSMLTSMFNEMMDQLEQAFLRQQQFVEDASHELRTPISIIEGHLSLLQRWGKNDPLILEESLNASLQESRRLQHLVQELLDLSRAETFDMAYEEKAADPKLTIQATIKNLAILHPDFDFETDLGGLDGAKTAIAPHHLEQILLILIDNAVKYSHREKRVTVYGAAADTVIKLDVIDYGIGIPAEELPNIGHRFYRVDKARTRRQGGTGLGLAIAKRIVERYRGSLTIDSVEGKGTKVSVVLPVTLV</sequence>
<keyword evidence="5" id="KW-1003">Cell membrane</keyword>